<dbReference type="PANTHER" id="PTHR21621">
    <property type="entry name" value="RIBOSOMAL PROTEIN S6 MODIFICATION PROTEIN"/>
    <property type="match status" value="1"/>
</dbReference>
<reference evidence="6 7" key="1">
    <citation type="submission" date="2016-11" db="EMBL/GenBank/DDBJ databases">
        <authorList>
            <person name="Jaros S."/>
            <person name="Januszkiewicz K."/>
            <person name="Wedrychowicz H."/>
        </authorList>
    </citation>
    <scope>NUCLEOTIDE SEQUENCE [LARGE SCALE GENOMIC DNA]</scope>
    <source>
        <strain evidence="6 7">CGMCC 1.10681</strain>
    </source>
</reference>
<dbReference type="InterPro" id="IPR013651">
    <property type="entry name" value="ATP-grasp_RimK-type"/>
</dbReference>
<dbReference type="PROSITE" id="PS50975">
    <property type="entry name" value="ATP_GRASP"/>
    <property type="match status" value="1"/>
</dbReference>
<dbReference type="InterPro" id="IPR011761">
    <property type="entry name" value="ATP-grasp"/>
</dbReference>
<dbReference type="Gene3D" id="3.30.470.20">
    <property type="entry name" value="ATP-grasp fold, B domain"/>
    <property type="match status" value="1"/>
</dbReference>
<protein>
    <submittedName>
        <fullName evidence="6">SSU ribosomal protein S6P modification protein</fullName>
    </submittedName>
</protein>
<dbReference type="GO" id="GO:0005524">
    <property type="term" value="F:ATP binding"/>
    <property type="evidence" value="ECO:0007669"/>
    <property type="project" value="UniProtKB-UniRule"/>
</dbReference>
<name>A0A1M7QBC9_9BACI</name>
<dbReference type="AlphaFoldDB" id="A0A1M7QBC9"/>
<evidence type="ECO:0000256" key="1">
    <source>
        <dbReference type="ARBA" id="ARBA00022723"/>
    </source>
</evidence>
<dbReference type="STRING" id="1027249.SAMN05216179_3001"/>
<dbReference type="Gene3D" id="3.30.1490.20">
    <property type="entry name" value="ATP-grasp fold, A domain"/>
    <property type="match status" value="1"/>
</dbReference>
<dbReference type="GO" id="GO:0046872">
    <property type="term" value="F:metal ion binding"/>
    <property type="evidence" value="ECO:0007669"/>
    <property type="project" value="UniProtKB-KW"/>
</dbReference>
<dbReference type="InterPro" id="IPR004666">
    <property type="entry name" value="Rp_bS6_RimK/Lys_biosynth_LsyX"/>
</dbReference>
<dbReference type="GO" id="GO:0005737">
    <property type="term" value="C:cytoplasm"/>
    <property type="evidence" value="ECO:0007669"/>
    <property type="project" value="TreeGrafter"/>
</dbReference>
<evidence type="ECO:0000313" key="6">
    <source>
        <dbReference type="EMBL" id="SHN27797.1"/>
    </source>
</evidence>
<dbReference type="SUPFAM" id="SSF56059">
    <property type="entry name" value="Glutathione synthetase ATP-binding domain-like"/>
    <property type="match status" value="1"/>
</dbReference>
<keyword evidence="2 4" id="KW-0547">Nucleotide-binding</keyword>
<evidence type="ECO:0000313" key="7">
    <source>
        <dbReference type="Proteomes" id="UP000184184"/>
    </source>
</evidence>
<dbReference type="RefSeq" id="WP_073202654.1">
    <property type="nucleotide sequence ID" value="NZ_FRCZ01000006.1"/>
</dbReference>
<dbReference type="Gene3D" id="3.40.50.20">
    <property type="match status" value="1"/>
</dbReference>
<dbReference type="Pfam" id="PF08443">
    <property type="entry name" value="RimK"/>
    <property type="match status" value="1"/>
</dbReference>
<evidence type="ECO:0000256" key="2">
    <source>
        <dbReference type="ARBA" id="ARBA00022741"/>
    </source>
</evidence>
<proteinExistence type="predicted"/>
<dbReference type="InterPro" id="IPR013815">
    <property type="entry name" value="ATP_grasp_subdomain_1"/>
</dbReference>
<dbReference type="PANTHER" id="PTHR21621:SF0">
    <property type="entry name" value="BETA-CITRYLGLUTAMATE SYNTHASE B-RELATED"/>
    <property type="match status" value="1"/>
</dbReference>
<dbReference type="GO" id="GO:0016879">
    <property type="term" value="F:ligase activity, forming carbon-nitrogen bonds"/>
    <property type="evidence" value="ECO:0007669"/>
    <property type="project" value="TreeGrafter"/>
</dbReference>
<dbReference type="OrthoDB" id="9786585at2"/>
<evidence type="ECO:0000259" key="5">
    <source>
        <dbReference type="PROSITE" id="PS50975"/>
    </source>
</evidence>
<keyword evidence="1" id="KW-0479">Metal-binding</keyword>
<dbReference type="Proteomes" id="UP000184184">
    <property type="component" value="Unassembled WGS sequence"/>
</dbReference>
<evidence type="ECO:0000256" key="3">
    <source>
        <dbReference type="ARBA" id="ARBA00022840"/>
    </source>
</evidence>
<accession>A0A1M7QBC9</accession>
<keyword evidence="7" id="KW-1185">Reference proteome</keyword>
<feature type="domain" description="ATP-grasp" evidence="5">
    <location>
        <begin position="102"/>
        <end position="293"/>
    </location>
</feature>
<gene>
    <name evidence="6" type="ORF">SAMN05216179_3001</name>
</gene>
<dbReference type="NCBIfam" id="TIGR00768">
    <property type="entry name" value="rimK_fam"/>
    <property type="match status" value="1"/>
</dbReference>
<sequence>MSKKGWIIYNGNLHSTKFSEQVEWLMKTARSFNLEMKAIKNNDLLVTVHNGQAALSGISEYPDFVFFWDKDLFLARQLEKMGIRLFNRARAIEICDDKALTYQYLSNHGITMPQTIIAPKVFMELHDTSHLSIVKETIGFPLIIKETFGSFGEQVYLINKEEDLIKKTIELGNKPYIFQKYIHSSYGKDVRLNVVGDQVVASMLRKSDNDFRANVTAGGRMNPYQPSEQEQELAIRCSQLIGTDFAGVDLLFGENGEPILCEVNSNSHFKNIYDCTSVDITINMFEYIKDVLESRR</sequence>
<evidence type="ECO:0000256" key="4">
    <source>
        <dbReference type="PROSITE-ProRule" id="PRU00409"/>
    </source>
</evidence>
<keyword evidence="3 4" id="KW-0067">ATP-binding</keyword>
<dbReference type="EMBL" id="FRCZ01000006">
    <property type="protein sequence ID" value="SHN27797.1"/>
    <property type="molecule type" value="Genomic_DNA"/>
</dbReference>
<organism evidence="6 7">
    <name type="scientific">Gracilibacillus kekensis</name>
    <dbReference type="NCBI Taxonomy" id="1027249"/>
    <lineage>
        <taxon>Bacteria</taxon>
        <taxon>Bacillati</taxon>
        <taxon>Bacillota</taxon>
        <taxon>Bacilli</taxon>
        <taxon>Bacillales</taxon>
        <taxon>Bacillaceae</taxon>
        <taxon>Gracilibacillus</taxon>
    </lineage>
</organism>